<evidence type="ECO:0000313" key="3">
    <source>
        <dbReference type="EMBL" id="KAJ8979825.1"/>
    </source>
</evidence>
<gene>
    <name evidence="3" type="ORF">NQ317_002090</name>
</gene>
<dbReference type="Proteomes" id="UP001162164">
    <property type="component" value="Unassembled WGS sequence"/>
</dbReference>
<protein>
    <recommendedName>
        <fullName evidence="2">DUF5641 domain-containing protein</fullName>
    </recommendedName>
</protein>
<dbReference type="InterPro" id="IPR040676">
    <property type="entry name" value="DUF5641"/>
</dbReference>
<evidence type="ECO:0000259" key="2">
    <source>
        <dbReference type="Pfam" id="PF18701"/>
    </source>
</evidence>
<dbReference type="InterPro" id="IPR008042">
    <property type="entry name" value="Retrotrans_Pao"/>
</dbReference>
<dbReference type="Pfam" id="PF18701">
    <property type="entry name" value="DUF5641"/>
    <property type="match status" value="1"/>
</dbReference>
<reference evidence="3" key="1">
    <citation type="journal article" date="2023" name="Insect Mol. Biol.">
        <title>Genome sequencing provides insights into the evolution of gene families encoding plant cell wall-degrading enzymes in longhorned beetles.</title>
        <authorList>
            <person name="Shin N.R."/>
            <person name="Okamura Y."/>
            <person name="Kirsch R."/>
            <person name="Pauchet Y."/>
        </authorList>
    </citation>
    <scope>NUCLEOTIDE SEQUENCE</scope>
    <source>
        <strain evidence="3">MMC_N1</strain>
    </source>
</reference>
<keyword evidence="4" id="KW-1185">Reference proteome</keyword>
<organism evidence="3 4">
    <name type="scientific">Molorchus minor</name>
    <dbReference type="NCBI Taxonomy" id="1323400"/>
    <lineage>
        <taxon>Eukaryota</taxon>
        <taxon>Metazoa</taxon>
        <taxon>Ecdysozoa</taxon>
        <taxon>Arthropoda</taxon>
        <taxon>Hexapoda</taxon>
        <taxon>Insecta</taxon>
        <taxon>Pterygota</taxon>
        <taxon>Neoptera</taxon>
        <taxon>Endopterygota</taxon>
        <taxon>Coleoptera</taxon>
        <taxon>Polyphaga</taxon>
        <taxon>Cucujiformia</taxon>
        <taxon>Chrysomeloidea</taxon>
        <taxon>Cerambycidae</taxon>
        <taxon>Lamiinae</taxon>
        <taxon>Monochamini</taxon>
        <taxon>Molorchus</taxon>
    </lineage>
</organism>
<evidence type="ECO:0000256" key="1">
    <source>
        <dbReference type="SAM" id="MobiDB-lite"/>
    </source>
</evidence>
<dbReference type="Pfam" id="PF05380">
    <property type="entry name" value="Peptidase_A17"/>
    <property type="match status" value="1"/>
</dbReference>
<name>A0ABQ9JNL3_9CUCU</name>
<comment type="caution">
    <text evidence="3">The sequence shown here is derived from an EMBL/GenBank/DDBJ whole genome shotgun (WGS) entry which is preliminary data.</text>
</comment>
<dbReference type="EMBL" id="JAPWTJ010000312">
    <property type="protein sequence ID" value="KAJ8979825.1"/>
    <property type="molecule type" value="Genomic_DNA"/>
</dbReference>
<accession>A0ABQ9JNL3</accession>
<evidence type="ECO:0000313" key="4">
    <source>
        <dbReference type="Proteomes" id="UP001162164"/>
    </source>
</evidence>
<dbReference type="PANTHER" id="PTHR47331">
    <property type="entry name" value="PHD-TYPE DOMAIN-CONTAINING PROTEIN"/>
    <property type="match status" value="1"/>
</dbReference>
<feature type="region of interest" description="Disordered" evidence="1">
    <location>
        <begin position="12"/>
        <end position="33"/>
    </location>
</feature>
<proteinExistence type="predicted"/>
<feature type="domain" description="DUF5641" evidence="2">
    <location>
        <begin position="598"/>
        <end position="672"/>
    </location>
</feature>
<sequence length="676" mass="75924">MDSVHTNYYKQNQNDQWSNFQHGPSTSKNSTNTVHNSQIQITDNGQICSTNATKNEGDYSGQNTTSLLTSKVTQANTSDTHILLATALVYVFTSKGEKIIVRALLDSASQTTFVTSEILEKLNNQGYKQNIQIGSISNGHTTSDRGIDLFIGSNIQESFHVKVSCVVLDKITCNLPQTVIDVTRFKVPPGIQLADPRYYLPSKIDILIGADLYFELLLPGLIKLGKGLPVLQNSRLGYLIAGPAPTENYISNFNISLFNKLDTVEEIMSRFWQLEEVVNKKHLTPEEKRAEDIFMNTTIRLKDGGVNSEIEGKILVQELCDMLGSANIKLHKWCSNNNSLLVNIPEEKQQKIDININPENSNKILGLVWDPFLDILKILPPSIKMPNTFTKRKVLSFIAQLFDPLGLVGPIVVVAKIIMQEIWCCKCEWDEELPPQILVKWTDYTHDISKISQLSIPRWISTSNKISEIQLHGYADASLKAYGTCIYIKTIYTDSSITSYLLTSKSRVAPLKVISIAKLELCGALLLARLAQKLFYGPILVDELRKATSIIIKNIQHEHFFQEISQLSVNKTLKNSSLVPLYPFIDQNGLLRVGGRLKYLNLLQNRPKWSSNVANLKENTIVLIKEENLPPLKWPLARIIQIFPGKDQKVRVVQVKTQGGIFTRPITKLCPLPLGN</sequence>